<comment type="caution">
    <text evidence="2">The sequence shown here is derived from an EMBL/GenBank/DDBJ whole genome shotgun (WGS) entry which is preliminary data.</text>
</comment>
<dbReference type="CDD" id="cd18785">
    <property type="entry name" value="SF2_C"/>
    <property type="match status" value="1"/>
</dbReference>
<protein>
    <submittedName>
        <fullName evidence="2">Helicase</fullName>
    </submittedName>
</protein>
<dbReference type="Pfam" id="PF00271">
    <property type="entry name" value="Helicase_C"/>
    <property type="match status" value="1"/>
</dbReference>
<dbReference type="Gene3D" id="3.40.50.300">
    <property type="entry name" value="P-loop containing nucleotide triphosphate hydrolases"/>
    <property type="match status" value="1"/>
</dbReference>
<dbReference type="Proteomes" id="UP001419084">
    <property type="component" value="Unassembled WGS sequence"/>
</dbReference>
<organism evidence="2 3">
    <name type="scientific">Lacrimispora amygdalina</name>
    <dbReference type="NCBI Taxonomy" id="253257"/>
    <lineage>
        <taxon>Bacteria</taxon>
        <taxon>Bacillati</taxon>
        <taxon>Bacillota</taxon>
        <taxon>Clostridia</taxon>
        <taxon>Lachnospirales</taxon>
        <taxon>Lachnospiraceae</taxon>
        <taxon>Lacrimispora</taxon>
    </lineage>
</organism>
<keyword evidence="2" id="KW-0067">ATP-binding</keyword>
<dbReference type="NCBIfam" id="NF038325">
    <property type="entry name" value="DISARM_DrmAS"/>
    <property type="match status" value="1"/>
</dbReference>
<keyword evidence="2" id="KW-0347">Helicase</keyword>
<gene>
    <name evidence="2" type="ORF">LAD12857_34890</name>
</gene>
<dbReference type="PROSITE" id="PS51194">
    <property type="entry name" value="HELICASE_CTER"/>
    <property type="match status" value="1"/>
</dbReference>
<dbReference type="InterPro" id="IPR027417">
    <property type="entry name" value="P-loop_NTPase"/>
</dbReference>
<evidence type="ECO:0000259" key="1">
    <source>
        <dbReference type="PROSITE" id="PS51194"/>
    </source>
</evidence>
<dbReference type="EMBL" id="BRPJ01000074">
    <property type="protein sequence ID" value="GLB31566.1"/>
    <property type="molecule type" value="Genomic_DNA"/>
</dbReference>
<name>A0ABQ5M9D7_9FIRM</name>
<feature type="domain" description="Helicase C-terminal" evidence="1">
    <location>
        <begin position="810"/>
        <end position="1004"/>
    </location>
</feature>
<keyword evidence="2" id="KW-0378">Hydrolase</keyword>
<reference evidence="2 3" key="1">
    <citation type="journal article" date="2024" name="Int. J. Syst. Evol. Microbiol.">
        <title>Lacrimispora brassicae sp. nov. isolated from fermented cabbage, and proposal of Clostridium indicum Gundawar et al. 2019 and Clostridium methoxybenzovorans Mechichi et al. 1999 as heterotypic synonyms of Lacrimispora amygdalina (Parshina et al. 2003) Haas and Blanchard 2020 and Lacrimispora indolis (McClung and McCoy 1957) Haas and Blanchard 2020, respectively.</title>
        <authorList>
            <person name="Kobayashi H."/>
            <person name="Tanizawa Y."/>
            <person name="Sakamoto M."/>
            <person name="Ohkuma M."/>
            <person name="Tohno M."/>
        </authorList>
    </citation>
    <scope>NUCLEOTIDE SEQUENCE [LARGE SCALE GENOMIC DNA]</scope>
    <source>
        <strain evidence="2 3">DSM 12857</strain>
    </source>
</reference>
<evidence type="ECO:0000313" key="2">
    <source>
        <dbReference type="EMBL" id="GLB31566.1"/>
    </source>
</evidence>
<keyword evidence="2" id="KW-0547">Nucleotide-binding</keyword>
<proteinExistence type="predicted"/>
<sequence>MVDELAFKYAKAREEILKAVRMDLIGPQGENEELDEMPTNSYITGMLFPSDAEMSEDENYNTQNFETDFKEDNDTGTIMEDVDPDDNKPKGGFKKQSSLGVSCYVSSETTKLNINIAWGRYEKESVKVMAMVKGIEKEVNKTLYIREQENDTLTIDLQSFDRFTKIPLNIDPHLVIHIIKVNLEIHNTMLSVYLYNQRPNGDNEKEYEKVLYQVEMTLYDNKQSPVFLPEHKCRKLELEDEYYYENRAVYARGRGCAATWEKTTDSENAIVIKSVFIPDYEINGVSPNIPDFNKNMFSMRFMSLSKNRAATIERLSILSNLYKKWIGDLNDSSHMENSSFIPKGQKIIAECQTAQQRIQRGINLLATNDNAFEAFCFMNQAMYMQRSISMFGKKNSQGISCSLSDFTKEDHSEWRPFQIAFVLLNLYGCIEPTSDERKNVDLLYFPTGGGKTEAYLGLIAFVIGYRRLTASMCDEYEKDGGVTVFLRYTLRLLTTQQRDRLMKLIVAAEMLREKHPELYGKSKISIGFWVGGGVTPNNFSDYDDREKRKDFMRKVSKQVIVCPCCGKPIEQSDYEVDSKLQTVKITCSNNKCYFYKHNNHTLPVYLVDSEIYRKCPTVIISTVDKFARLPWDEKTGLLFGNSDRYCARCGYIAKGEEHKSRHNKTADLPRVDVVDVKPFYPPELIIQDELHLITGPLGTIYGGYENIVEELCAITQGNKKTLPKYIVSTATIKNAGEQIRCLYGRNCYSQFPPSGFDIRDSYFIKEIPLEDKPFRKYVGICGNGQSVKTTLLRTYSIILETVFNLSRQEEYKDFIDPYYTLIGYFNSIRELGGAVRLLEDDIKSRIERLQKKYGHEMQRYLKRTKEITSRIQSYEIAKILEELTTPYDNNKADNKQDCYDVVIATNMIAVGMDVDRLGLMTVVGQPKQNAEYIQATSRVGRSFPGIVFTVYNPYRPRDLSHYENFEGFHSQLYRYVEGTTATPFSARARDRVLHAIVVALLRLQNEQMAPNTGANEIGNISESTLKQVKAEILSRVKIVAHKAYYDVEKEIDLFIEDWKTLSTEEKTLTYFTSDVGLERFNRLLNYYDKFCTPKEKPTLNSMREVERASTIYYFNEEDN</sequence>
<dbReference type="GO" id="GO:0004386">
    <property type="term" value="F:helicase activity"/>
    <property type="evidence" value="ECO:0007669"/>
    <property type="project" value="UniProtKB-KW"/>
</dbReference>
<evidence type="ECO:0000313" key="3">
    <source>
        <dbReference type="Proteomes" id="UP001419084"/>
    </source>
</evidence>
<dbReference type="SUPFAM" id="SSF52540">
    <property type="entry name" value="P-loop containing nucleoside triphosphate hydrolases"/>
    <property type="match status" value="1"/>
</dbReference>
<accession>A0ABQ5M9D7</accession>
<dbReference type="InterPro" id="IPR001650">
    <property type="entry name" value="Helicase_C-like"/>
</dbReference>
<dbReference type="RefSeq" id="WP_346065846.1">
    <property type="nucleotide sequence ID" value="NZ_BRPJ01000074.1"/>
</dbReference>
<dbReference type="SMART" id="SM00490">
    <property type="entry name" value="HELICc"/>
    <property type="match status" value="1"/>
</dbReference>
<keyword evidence="3" id="KW-1185">Reference proteome</keyword>